<proteinExistence type="evidence at transcript level"/>
<evidence type="ECO:0000313" key="2">
    <source>
        <dbReference type="EMBL" id="ACZ28208.1"/>
    </source>
</evidence>
<name>D1FPV3_SIMNI</name>
<feature type="signal peptide" evidence="1">
    <location>
        <begin position="1"/>
        <end position="22"/>
    </location>
</feature>
<evidence type="ECO:0000256" key="1">
    <source>
        <dbReference type="SAM" id="SignalP"/>
    </source>
</evidence>
<accession>D1FPV3</accession>
<dbReference type="AlphaFoldDB" id="D1FPV3"/>
<dbReference type="EMBL" id="EZ419853">
    <property type="protein sequence ID" value="ACZ28208.1"/>
    <property type="molecule type" value="mRNA"/>
</dbReference>
<feature type="chain" id="PRO_5003021634" evidence="1">
    <location>
        <begin position="23"/>
        <end position="88"/>
    </location>
</feature>
<keyword evidence="1" id="KW-0732">Signal</keyword>
<sequence>MKLLGLFAVVCIFTALVAETESAQRVFIDAMDQIIGKTSKTASSNVVNKAVASSTKKGAGISASMIDTFDIIDTSLACAYFSFYLLNF</sequence>
<protein>
    <submittedName>
        <fullName evidence="2">Hypothetical secreted peptide</fullName>
    </submittedName>
</protein>
<organism evidence="2">
    <name type="scientific">Simulium nigrimanum</name>
    <name type="common">Black fly</name>
    <dbReference type="NCBI Taxonomy" id="683695"/>
    <lineage>
        <taxon>Eukaryota</taxon>
        <taxon>Metazoa</taxon>
        <taxon>Ecdysozoa</taxon>
        <taxon>Arthropoda</taxon>
        <taxon>Hexapoda</taxon>
        <taxon>Insecta</taxon>
        <taxon>Pterygota</taxon>
        <taxon>Neoptera</taxon>
        <taxon>Endopterygota</taxon>
        <taxon>Diptera</taxon>
        <taxon>Nematocera</taxon>
        <taxon>Chironomoidea</taxon>
        <taxon>Simuliidae</taxon>
        <taxon>Simulium</taxon>
    </lineage>
</organism>
<reference evidence="2" key="1">
    <citation type="submission" date="2009-10" db="EMBL/GenBank/DDBJ databases">
        <title>An Insight into the Sialotranscriptome of Simulium nigrimanum, a Black Fly Associated with Fogo Selvagem in South America.</title>
        <authorList>
            <person name="Ribeiro J.M.C."/>
            <person name="Valenzuela J.G."/>
            <person name="Pham V.M."/>
            <person name="Kleeman L."/>
            <person name="Barbian K.D."/>
            <person name="Favreau A.J."/>
            <person name="Eaton D.P."/>
            <person name="Aoki V."/>
            <person name="Hans-Filho G."/>
            <person name="Rivitti E.A."/>
            <person name="Diaz L.A."/>
        </authorList>
    </citation>
    <scope>NUCLEOTIDE SEQUENCE</scope>
    <source>
        <tissue evidence="2">Salivary glands</tissue>
    </source>
</reference>